<reference evidence="2 4" key="1">
    <citation type="submission" date="2017-05" db="EMBL/GenBank/DDBJ databases">
        <authorList>
            <person name="Blom J."/>
        </authorList>
    </citation>
    <scope>NUCLEOTIDE SEQUENCE [LARGE SCALE GENOMIC DNA]</scope>
    <source>
        <strain evidence="2">PD885</strain>
    </source>
</reference>
<accession>A0A1Y6HKL2</accession>
<dbReference type="AlphaFoldDB" id="A0A1Y6HKL2"/>
<dbReference type="Proteomes" id="UP000195877">
    <property type="component" value="Chromosome 1"/>
</dbReference>
<evidence type="ECO:0000256" key="1">
    <source>
        <dbReference type="SAM" id="MobiDB-lite"/>
    </source>
</evidence>
<keyword evidence="4" id="KW-1185">Reference proteome</keyword>
<organism evidence="3 5">
    <name type="scientific">Xanthomonas fragariae</name>
    <dbReference type="NCBI Taxonomy" id="48664"/>
    <lineage>
        <taxon>Bacteria</taxon>
        <taxon>Pseudomonadati</taxon>
        <taxon>Pseudomonadota</taxon>
        <taxon>Gammaproteobacteria</taxon>
        <taxon>Lysobacterales</taxon>
        <taxon>Lysobacteraceae</taxon>
        <taxon>Xanthomonas</taxon>
    </lineage>
</organism>
<reference evidence="3 5" key="2">
    <citation type="submission" date="2017-05" db="EMBL/GenBank/DDBJ databases">
        <authorList>
            <person name="Song R."/>
            <person name="Chenine A.L."/>
            <person name="Ruprecht R.M."/>
        </authorList>
    </citation>
    <scope>NUCLEOTIDE SEQUENCE [LARGE SCALE GENOMIC DNA]</scope>
    <source>
        <strain evidence="3">PD5205</strain>
    </source>
</reference>
<feature type="region of interest" description="Disordered" evidence="1">
    <location>
        <begin position="1"/>
        <end position="58"/>
    </location>
</feature>
<name>A0A1Y6HKL2_9XANT</name>
<evidence type="ECO:0000313" key="2">
    <source>
        <dbReference type="EMBL" id="SMQ98492.1"/>
    </source>
</evidence>
<protein>
    <submittedName>
        <fullName evidence="3">Uncharacterized protein</fullName>
    </submittedName>
</protein>
<dbReference type="EMBL" id="LT853882">
    <property type="protein sequence ID" value="SMQ98492.1"/>
    <property type="molecule type" value="Genomic_DNA"/>
</dbReference>
<proteinExistence type="predicted"/>
<evidence type="ECO:0000313" key="3">
    <source>
        <dbReference type="EMBL" id="SMR04044.1"/>
    </source>
</evidence>
<dbReference type="EMBL" id="LT853885">
    <property type="protein sequence ID" value="SMR04044.1"/>
    <property type="molecule type" value="Genomic_DNA"/>
</dbReference>
<evidence type="ECO:0000313" key="4">
    <source>
        <dbReference type="Proteomes" id="UP000195877"/>
    </source>
</evidence>
<sequence length="58" mass="6778">MDAPGACPNRDRRNRSFQKPSPQWCKRAHRNKTLYNQGFTPPRNGTIDRRQATRRPLG</sequence>
<gene>
    <name evidence="3" type="ORF">PD5205_02754</name>
    <name evidence="2" type="ORF">PD885_01241</name>
</gene>
<dbReference type="Proteomes" id="UP000195953">
    <property type="component" value="Chromosome 1"/>
</dbReference>
<evidence type="ECO:0000313" key="5">
    <source>
        <dbReference type="Proteomes" id="UP000195953"/>
    </source>
</evidence>